<accession>A0A0V1CYD5</accession>
<feature type="compositionally biased region" description="Polar residues" evidence="1">
    <location>
        <begin position="24"/>
        <end position="42"/>
    </location>
</feature>
<proteinExistence type="predicted"/>
<comment type="caution">
    <text evidence="2">The sequence shown here is derived from an EMBL/GenBank/DDBJ whole genome shotgun (WGS) entry which is preliminary data.</text>
</comment>
<dbReference type="EMBL" id="JYDI01000072">
    <property type="protein sequence ID" value="KRY54282.1"/>
    <property type="molecule type" value="Genomic_DNA"/>
</dbReference>
<dbReference type="OrthoDB" id="10375045at2759"/>
<organism evidence="2 3">
    <name type="scientific">Trichinella britovi</name>
    <name type="common">Parasitic roundworm</name>
    <dbReference type="NCBI Taxonomy" id="45882"/>
    <lineage>
        <taxon>Eukaryota</taxon>
        <taxon>Metazoa</taxon>
        <taxon>Ecdysozoa</taxon>
        <taxon>Nematoda</taxon>
        <taxon>Enoplea</taxon>
        <taxon>Dorylaimia</taxon>
        <taxon>Trichinellida</taxon>
        <taxon>Trichinellidae</taxon>
        <taxon>Trichinella</taxon>
    </lineage>
</organism>
<protein>
    <submittedName>
        <fullName evidence="2">Uncharacterized protein</fullName>
    </submittedName>
</protein>
<gene>
    <name evidence="2" type="ORF">T03_5173</name>
</gene>
<dbReference type="AlphaFoldDB" id="A0A0V1CYD5"/>
<evidence type="ECO:0000313" key="3">
    <source>
        <dbReference type="Proteomes" id="UP000054653"/>
    </source>
</evidence>
<keyword evidence="3" id="KW-1185">Reference proteome</keyword>
<name>A0A0V1CYD5_TRIBR</name>
<dbReference type="Proteomes" id="UP000054653">
    <property type="component" value="Unassembled WGS sequence"/>
</dbReference>
<feature type="region of interest" description="Disordered" evidence="1">
    <location>
        <begin position="20"/>
        <end position="61"/>
    </location>
</feature>
<evidence type="ECO:0000256" key="1">
    <source>
        <dbReference type="SAM" id="MobiDB-lite"/>
    </source>
</evidence>
<sequence length="88" mass="9658">MNILHLICYLDVRIIPEKCEQQKSRSNAGSSQTDSMSTQTNPPEAAVKHAPEEQLASAVQAGNSMFSPAEIRWRKFPVQIFLGSVQGG</sequence>
<evidence type="ECO:0000313" key="2">
    <source>
        <dbReference type="EMBL" id="KRY54282.1"/>
    </source>
</evidence>
<reference evidence="2 3" key="1">
    <citation type="submission" date="2015-01" db="EMBL/GenBank/DDBJ databases">
        <title>Evolution of Trichinella species and genotypes.</title>
        <authorList>
            <person name="Korhonen P.K."/>
            <person name="Edoardo P."/>
            <person name="Giuseppe L.R."/>
            <person name="Gasser R.B."/>
        </authorList>
    </citation>
    <scope>NUCLEOTIDE SEQUENCE [LARGE SCALE GENOMIC DNA]</scope>
    <source>
        <strain evidence="2">ISS120</strain>
    </source>
</reference>